<protein>
    <submittedName>
        <fullName evidence="1">DUF3037 domain-containing protein</fullName>
    </submittedName>
</protein>
<evidence type="ECO:0000313" key="1">
    <source>
        <dbReference type="EMBL" id="PZQ19749.1"/>
    </source>
</evidence>
<gene>
    <name evidence="1" type="ORF">DI564_00445</name>
</gene>
<dbReference type="AlphaFoldDB" id="A0A2W5KUL4"/>
<proteinExistence type="predicted"/>
<dbReference type="InterPro" id="IPR021398">
    <property type="entry name" value="DUF3037"/>
</dbReference>
<comment type="caution">
    <text evidence="1">The sequence shown here is derived from an EMBL/GenBank/DDBJ whole genome shotgun (WGS) entry which is preliminary data.</text>
</comment>
<dbReference type="EMBL" id="QFPO01000001">
    <property type="protein sequence ID" value="PZQ19749.1"/>
    <property type="molecule type" value="Genomic_DNA"/>
</dbReference>
<reference evidence="1 2" key="1">
    <citation type="submission" date="2017-08" db="EMBL/GenBank/DDBJ databases">
        <title>Infants hospitalized years apart are colonized by the same room-sourced microbial strains.</title>
        <authorList>
            <person name="Brooks B."/>
            <person name="Olm M.R."/>
            <person name="Firek B.A."/>
            <person name="Baker R."/>
            <person name="Thomas B.C."/>
            <person name="Morowitz M.J."/>
            <person name="Banfield J.F."/>
        </authorList>
    </citation>
    <scope>NUCLEOTIDE SEQUENCE [LARGE SCALE GENOMIC DNA]</scope>
    <source>
        <strain evidence="1">S2_005_003_R2_42</strain>
    </source>
</reference>
<dbReference type="Proteomes" id="UP000249046">
    <property type="component" value="Unassembled WGS sequence"/>
</dbReference>
<sequence>MHSWRKRFVRDRHLYDYAVVRVVPRPEREEFVNVGVIVSCPALKFLQACIELDEARLRALDPDADLDLLRAHLGGIERICGGGADAGPIGRLGQRERFHWLVAPRSAMIQTSAVHTGHCLAPAQALDHLVRTMVRR</sequence>
<name>A0A2W5KUL4_9GAMM</name>
<organism evidence="1 2">
    <name type="scientific">Rhodanobacter denitrificans</name>
    <dbReference type="NCBI Taxonomy" id="666685"/>
    <lineage>
        <taxon>Bacteria</taxon>
        <taxon>Pseudomonadati</taxon>
        <taxon>Pseudomonadota</taxon>
        <taxon>Gammaproteobacteria</taxon>
        <taxon>Lysobacterales</taxon>
        <taxon>Rhodanobacteraceae</taxon>
        <taxon>Rhodanobacter</taxon>
    </lineage>
</organism>
<accession>A0A2W5KUL4</accession>
<dbReference type="Pfam" id="PF11236">
    <property type="entry name" value="DUF3037"/>
    <property type="match status" value="1"/>
</dbReference>
<evidence type="ECO:0000313" key="2">
    <source>
        <dbReference type="Proteomes" id="UP000249046"/>
    </source>
</evidence>